<dbReference type="GO" id="GO:0000932">
    <property type="term" value="C:P-body"/>
    <property type="evidence" value="ECO:0007669"/>
    <property type="project" value="TreeGrafter"/>
</dbReference>
<dbReference type="CDD" id="cd04329">
    <property type="entry name" value="RNAP_II_Rpb7_N"/>
    <property type="match status" value="1"/>
</dbReference>
<comment type="function">
    <text evidence="6">DNA-dependent RNA polymerase which catalyzes the transcription of DNA into RNA using the four ribonucleoside triphosphates as substrates.</text>
</comment>
<dbReference type="GO" id="GO:0060213">
    <property type="term" value="P:positive regulation of nuclear-transcribed mRNA poly(A) tail shortening"/>
    <property type="evidence" value="ECO:0007669"/>
    <property type="project" value="TreeGrafter"/>
</dbReference>
<proteinExistence type="inferred from homology"/>
<keyword evidence="4 6" id="KW-0804">Transcription</keyword>
<dbReference type="InterPro" id="IPR045113">
    <property type="entry name" value="Rpb7-like"/>
</dbReference>
<feature type="domain" description="RNA polymerase Rpb7-like N-terminal" evidence="7">
    <location>
        <begin position="13"/>
        <end position="62"/>
    </location>
</feature>
<dbReference type="FunFam" id="3.30.1490.120:FF:000001">
    <property type="entry name" value="DNA-directed RNA polymerase II subunit RPB7"/>
    <property type="match status" value="1"/>
</dbReference>
<dbReference type="AlphaFoldDB" id="A0A8H7E4F0"/>
<comment type="caution">
    <text evidence="8">The sequence shown here is derived from an EMBL/GenBank/DDBJ whole genome shotgun (WGS) entry which is preliminary data.</text>
</comment>
<dbReference type="FunFam" id="2.40.50.140:FF:000043">
    <property type="entry name" value="DNA-directed RNA polymerase II subunit RPB7"/>
    <property type="match status" value="1"/>
</dbReference>
<sequence length="172" mass="19335">MFFLRYLTREMTMNPALFARDMTQILKEQLYQQMEGDCNGEFYTICILDVTDISKGRVLPGTAEAMFTLSYRAIVWKPFRGETLDCMVTKVNRAGVFCEAGPLTIFVAQTNMKAGMTYNPDTTPPQFSNARGDEIIEKGTAVRTQIMGLRSDVNAIMAIGRMSDSWFGPLPD</sequence>
<dbReference type="Pfam" id="PF03876">
    <property type="entry name" value="SHS2_Rpb7-N"/>
    <property type="match status" value="1"/>
</dbReference>
<evidence type="ECO:0000313" key="9">
    <source>
        <dbReference type="Proteomes" id="UP000606974"/>
    </source>
</evidence>
<dbReference type="GO" id="GO:0045948">
    <property type="term" value="P:positive regulation of translational initiation"/>
    <property type="evidence" value="ECO:0007669"/>
    <property type="project" value="TreeGrafter"/>
</dbReference>
<evidence type="ECO:0000256" key="5">
    <source>
        <dbReference type="ARBA" id="ARBA00023242"/>
    </source>
</evidence>
<comment type="subcellular location">
    <subcellularLocation>
        <location evidence="1 6">Nucleus</location>
    </subcellularLocation>
</comment>
<dbReference type="SUPFAM" id="SSF88798">
    <property type="entry name" value="N-terminal, heterodimerisation domain of RBP7 (RpoE)"/>
    <property type="match status" value="1"/>
</dbReference>
<evidence type="ECO:0000256" key="2">
    <source>
        <dbReference type="ARBA" id="ARBA00009307"/>
    </source>
</evidence>
<evidence type="ECO:0000256" key="3">
    <source>
        <dbReference type="ARBA" id="ARBA00022478"/>
    </source>
</evidence>
<dbReference type="PANTHER" id="PTHR12709:SF4">
    <property type="entry name" value="DNA-DIRECTED RNA POLYMERASE II SUBUNIT RPB7"/>
    <property type="match status" value="1"/>
</dbReference>
<organism evidence="8 9">
    <name type="scientific">Endocarpon pusillum</name>
    <dbReference type="NCBI Taxonomy" id="364733"/>
    <lineage>
        <taxon>Eukaryota</taxon>
        <taxon>Fungi</taxon>
        <taxon>Dikarya</taxon>
        <taxon>Ascomycota</taxon>
        <taxon>Pezizomycotina</taxon>
        <taxon>Eurotiomycetes</taxon>
        <taxon>Chaetothyriomycetidae</taxon>
        <taxon>Verrucariales</taxon>
        <taxon>Verrucariaceae</taxon>
        <taxon>Endocarpon</taxon>
    </lineage>
</organism>
<keyword evidence="3 6" id="KW-0240">DNA-directed RNA polymerase</keyword>
<dbReference type="GO" id="GO:0003697">
    <property type="term" value="F:single-stranded DNA binding"/>
    <property type="evidence" value="ECO:0007669"/>
    <property type="project" value="TreeGrafter"/>
</dbReference>
<name>A0A8H7E4F0_9EURO</name>
<evidence type="ECO:0000313" key="8">
    <source>
        <dbReference type="EMBL" id="KAF7508992.1"/>
    </source>
</evidence>
<dbReference type="InterPro" id="IPR012340">
    <property type="entry name" value="NA-bd_OB-fold"/>
</dbReference>
<dbReference type="GO" id="GO:0005665">
    <property type="term" value="C:RNA polymerase II, core complex"/>
    <property type="evidence" value="ECO:0007669"/>
    <property type="project" value="TreeGrafter"/>
</dbReference>
<dbReference type="SUPFAM" id="SSF50249">
    <property type="entry name" value="Nucleic acid-binding proteins"/>
    <property type="match status" value="1"/>
</dbReference>
<comment type="similarity">
    <text evidence="2">Belongs to the eukaryotic RPB7/RPC8 RNA polymerase subunit family.</text>
</comment>
<evidence type="ECO:0000259" key="7">
    <source>
        <dbReference type="Pfam" id="PF03876"/>
    </source>
</evidence>
<dbReference type="OrthoDB" id="1162399at2759"/>
<accession>A0A8H7E4F0</accession>
<dbReference type="InterPro" id="IPR005576">
    <property type="entry name" value="Rpb7-like_N"/>
</dbReference>
<keyword evidence="5 6" id="KW-0539">Nucleus</keyword>
<reference evidence="8" key="1">
    <citation type="submission" date="2020-02" db="EMBL/GenBank/DDBJ databases">
        <authorList>
            <person name="Palmer J.M."/>
        </authorList>
    </citation>
    <scope>NUCLEOTIDE SEQUENCE</scope>
    <source>
        <strain evidence="8">EPUS1.4</strain>
        <tissue evidence="8">Thallus</tissue>
    </source>
</reference>
<evidence type="ECO:0000256" key="6">
    <source>
        <dbReference type="RuleBase" id="RU369086"/>
    </source>
</evidence>
<dbReference type="Proteomes" id="UP000606974">
    <property type="component" value="Unassembled WGS sequence"/>
</dbReference>
<dbReference type="GO" id="GO:0003727">
    <property type="term" value="F:single-stranded RNA binding"/>
    <property type="evidence" value="ECO:0007669"/>
    <property type="project" value="TreeGrafter"/>
</dbReference>
<dbReference type="Gene3D" id="3.30.1490.120">
    <property type="entry name" value="RNA polymerase Rpb7-like, N-terminal domain"/>
    <property type="match status" value="1"/>
</dbReference>
<evidence type="ECO:0000256" key="1">
    <source>
        <dbReference type="ARBA" id="ARBA00004123"/>
    </source>
</evidence>
<gene>
    <name evidence="8" type="ORF">GJ744_008548</name>
</gene>
<dbReference type="PANTHER" id="PTHR12709">
    <property type="entry name" value="DNA-DIRECTED RNA POLYMERASE II, III"/>
    <property type="match status" value="1"/>
</dbReference>
<protein>
    <recommendedName>
        <fullName evidence="6">DNA-directed RNA polymerase subunit</fullName>
    </recommendedName>
</protein>
<dbReference type="EMBL" id="JAACFV010000047">
    <property type="protein sequence ID" value="KAF7508992.1"/>
    <property type="molecule type" value="Genomic_DNA"/>
</dbReference>
<dbReference type="GO" id="GO:0006367">
    <property type="term" value="P:transcription initiation at RNA polymerase II promoter"/>
    <property type="evidence" value="ECO:0007669"/>
    <property type="project" value="TreeGrafter"/>
</dbReference>
<dbReference type="Gene3D" id="2.40.50.140">
    <property type="entry name" value="Nucleic acid-binding proteins"/>
    <property type="match status" value="1"/>
</dbReference>
<keyword evidence="9" id="KW-1185">Reference proteome</keyword>
<dbReference type="GO" id="GO:0031369">
    <property type="term" value="F:translation initiation factor binding"/>
    <property type="evidence" value="ECO:0007669"/>
    <property type="project" value="TreeGrafter"/>
</dbReference>
<dbReference type="InterPro" id="IPR036898">
    <property type="entry name" value="RNA_pol_Rpb7-like_N_sf"/>
</dbReference>
<evidence type="ECO:0000256" key="4">
    <source>
        <dbReference type="ARBA" id="ARBA00023163"/>
    </source>
</evidence>